<keyword evidence="8" id="KW-1185">Reference proteome</keyword>
<proteinExistence type="predicted"/>
<feature type="transmembrane region" description="Helical" evidence="6">
    <location>
        <begin position="104"/>
        <end position="124"/>
    </location>
</feature>
<keyword evidence="4 6" id="KW-0472">Membrane</keyword>
<comment type="subcellular location">
    <subcellularLocation>
        <location evidence="1">Membrane</location>
    </subcellularLocation>
</comment>
<evidence type="ECO:0000313" key="7">
    <source>
        <dbReference type="EMBL" id="VVD03640.1"/>
    </source>
</evidence>
<protein>
    <submittedName>
        <fullName evidence="7">Uncharacterized protein</fullName>
    </submittedName>
</protein>
<evidence type="ECO:0000256" key="4">
    <source>
        <dbReference type="ARBA" id="ARBA00023136"/>
    </source>
</evidence>
<evidence type="ECO:0000256" key="1">
    <source>
        <dbReference type="ARBA" id="ARBA00004370"/>
    </source>
</evidence>
<evidence type="ECO:0000313" key="8">
    <source>
        <dbReference type="Proteomes" id="UP000324832"/>
    </source>
</evidence>
<dbReference type="InterPro" id="IPR038599">
    <property type="entry name" value="LAP1C-like_C_sf"/>
</dbReference>
<feature type="region of interest" description="Disordered" evidence="5">
    <location>
        <begin position="1"/>
        <end position="87"/>
    </location>
</feature>
<keyword evidence="2 6" id="KW-0812">Transmembrane</keyword>
<feature type="compositionally biased region" description="Basic and acidic residues" evidence="5">
    <location>
        <begin position="1"/>
        <end position="12"/>
    </location>
</feature>
<evidence type="ECO:0000256" key="6">
    <source>
        <dbReference type="SAM" id="Phobius"/>
    </source>
</evidence>
<evidence type="ECO:0000256" key="3">
    <source>
        <dbReference type="ARBA" id="ARBA00022989"/>
    </source>
</evidence>
<dbReference type="Proteomes" id="UP000324832">
    <property type="component" value="Unassembled WGS sequence"/>
</dbReference>
<organism evidence="7 8">
    <name type="scientific">Leptidea sinapis</name>
    <dbReference type="NCBI Taxonomy" id="189913"/>
    <lineage>
        <taxon>Eukaryota</taxon>
        <taxon>Metazoa</taxon>
        <taxon>Ecdysozoa</taxon>
        <taxon>Arthropoda</taxon>
        <taxon>Hexapoda</taxon>
        <taxon>Insecta</taxon>
        <taxon>Pterygota</taxon>
        <taxon>Neoptera</taxon>
        <taxon>Endopterygota</taxon>
        <taxon>Lepidoptera</taxon>
        <taxon>Glossata</taxon>
        <taxon>Ditrysia</taxon>
        <taxon>Papilionoidea</taxon>
        <taxon>Pieridae</taxon>
        <taxon>Dismorphiinae</taxon>
        <taxon>Leptidea</taxon>
    </lineage>
</organism>
<reference evidence="7 8" key="1">
    <citation type="submission" date="2017-07" db="EMBL/GenBank/DDBJ databases">
        <authorList>
            <person name="Talla V."/>
            <person name="Backstrom N."/>
        </authorList>
    </citation>
    <scope>NUCLEOTIDE SEQUENCE [LARGE SCALE GENOMIC DNA]</scope>
</reference>
<accession>A0A5E4R029</accession>
<feature type="compositionally biased region" description="Polar residues" evidence="5">
    <location>
        <begin position="78"/>
        <end position="87"/>
    </location>
</feature>
<evidence type="ECO:0000256" key="2">
    <source>
        <dbReference type="ARBA" id="ARBA00022692"/>
    </source>
</evidence>
<name>A0A5E4R029_9NEOP</name>
<dbReference type="Gene3D" id="3.40.50.12190">
    <property type="match status" value="1"/>
</dbReference>
<sequence length="292" mass="34051">MDRDKFKRRDSNNDESYDEVDNIMSKFAREKTCTSAQQHQILSREKRRKTSEREVDDDDSEDEEDENQSYDPSDADDQNNSLSRSTSRSHITSNISFSKSNENIGYWIYILVIILIAIIAYFTLPEYLINRSVEKTANLKNLQLNFFNEVESLAREYNVDSESMLQIRSGIRTIFENQDTGSFIFTYDGDSKKFDPRSFDNFMKDITSAVSRYLRNYSNDIKQVIFDTSEEISSLSDVDLMRKYRHVVDRVGVLLVKDIDKLPSSLAMAFHYYCDEYNPLLKSQTIATSRDV</sequence>
<dbReference type="GO" id="GO:0016020">
    <property type="term" value="C:membrane"/>
    <property type="evidence" value="ECO:0007669"/>
    <property type="project" value="UniProtKB-SubCell"/>
</dbReference>
<keyword evidence="3 6" id="KW-1133">Transmembrane helix</keyword>
<gene>
    <name evidence="7" type="ORF">LSINAPIS_LOCUS13595</name>
</gene>
<feature type="compositionally biased region" description="Acidic residues" evidence="5">
    <location>
        <begin position="54"/>
        <end position="77"/>
    </location>
</feature>
<evidence type="ECO:0000256" key="5">
    <source>
        <dbReference type="SAM" id="MobiDB-lite"/>
    </source>
</evidence>
<dbReference type="EMBL" id="FZQP02006788">
    <property type="protein sequence ID" value="VVD03640.1"/>
    <property type="molecule type" value="Genomic_DNA"/>
</dbReference>
<dbReference type="AlphaFoldDB" id="A0A5E4R029"/>